<evidence type="ECO:0000256" key="8">
    <source>
        <dbReference type="ARBA" id="ARBA00023049"/>
    </source>
</evidence>
<reference evidence="13" key="1">
    <citation type="submission" date="2021-03" db="EMBL/GenBank/DDBJ databases">
        <title>Chromosome level genome of the anhydrobiotic midge Polypedilum vanderplanki.</title>
        <authorList>
            <person name="Yoshida Y."/>
            <person name="Kikawada T."/>
            <person name="Gusev O."/>
        </authorList>
    </citation>
    <scope>NUCLEOTIDE SEQUENCE</scope>
    <source>
        <strain evidence="13">NIAS01</strain>
        <tissue evidence="13">Whole body or cell culture</tissue>
    </source>
</reference>
<organism evidence="13 14">
    <name type="scientific">Polypedilum vanderplanki</name>
    <name type="common">Sleeping chironomid midge</name>
    <dbReference type="NCBI Taxonomy" id="319348"/>
    <lineage>
        <taxon>Eukaryota</taxon>
        <taxon>Metazoa</taxon>
        <taxon>Ecdysozoa</taxon>
        <taxon>Arthropoda</taxon>
        <taxon>Hexapoda</taxon>
        <taxon>Insecta</taxon>
        <taxon>Pterygota</taxon>
        <taxon>Neoptera</taxon>
        <taxon>Endopterygota</taxon>
        <taxon>Diptera</taxon>
        <taxon>Nematocera</taxon>
        <taxon>Chironomoidea</taxon>
        <taxon>Chironomidae</taxon>
        <taxon>Chironominae</taxon>
        <taxon>Polypedilum</taxon>
        <taxon>Polypedilum</taxon>
    </lineage>
</organism>
<evidence type="ECO:0000256" key="3">
    <source>
        <dbReference type="ARBA" id="ARBA00007357"/>
    </source>
</evidence>
<dbReference type="Pfam" id="PF01431">
    <property type="entry name" value="Peptidase_M13"/>
    <property type="match status" value="1"/>
</dbReference>
<dbReference type="InterPro" id="IPR024079">
    <property type="entry name" value="MetalloPept_cat_dom_sf"/>
</dbReference>
<evidence type="ECO:0000259" key="11">
    <source>
        <dbReference type="Pfam" id="PF01431"/>
    </source>
</evidence>
<keyword evidence="10" id="KW-0812">Transmembrane</keyword>
<dbReference type="PANTHER" id="PTHR11733">
    <property type="entry name" value="ZINC METALLOPROTEASE FAMILY M13 NEPRILYSIN-RELATED"/>
    <property type="match status" value="1"/>
</dbReference>
<dbReference type="GO" id="GO:0005886">
    <property type="term" value="C:plasma membrane"/>
    <property type="evidence" value="ECO:0007669"/>
    <property type="project" value="UniProtKB-SubCell"/>
</dbReference>
<gene>
    <name evidence="13" type="ORF">PVAND_012086</name>
</gene>
<sequence>MLTDCVSGNVAWHNLNRASVKLNNGYIHLQKQPPSAESIIMEYESSSDAALLEQDQHQQTLNRDASTILLLDVNQQQPQPHSNIINNPATTTTNVSPQQHAPVAGSFRNSISPISTSPTANKSQIVVNLDYPNSMQTITMLQRNNVKNSSTNSNRSQTNAINTSNNMLSSIGNSIKASDNGKIFNANNNRKYKFNLLKFSSSSSSRAERSTRNRLLIVAICLIIFGIAIGALFVHLSGIYHCNPDRIVTKTQDVCLSEECVRTASSLLAAMDQSYDPCTDFFQYACGTWNKKHVIPEDRSSISTFEVLADQQQVILKGVLEEPIDNKDNEATIKAKTFYKSCMDLHEIRKIGDKPLRDILKRLGGWPVVEKNWKPPNMSIEMLMGKLRGEYSEPVLIELYVGADDKNSSINILQLDQLVLALPSRDYYLKPSSEGDLKAYHRYMTQTAILLGANAENAAKELEHVVMFEKKLADASLPEVDRHDTSAIYRKLTLGELQREVPQLNWREYLQVTLGDVELKDNEEVVSYAMPYLVQMGRILSQTDRRIIHNYIIWRLVMSIMTHMIDDYQRERVEFRKILLGIQSERHRWSQCVEWTNKKLGMAVGALFIRDNFNHESKEVALEMIHTIREAFNELLADIHWMDDETRAVAKEKADKMNERIGYPEILTNRTELQKEYVNLTIEDNHFMNNIFYILKWDAQRNLNLLRKPVDKEKWSTEPAVVNAFYNPNKNDIVFPAGILQPLFYSQNFPKSLNYGGIGVVIGHEITHGFDDKGRQFDKDGNMMQWWNNATIKNFRERAQCIIDQYSKYRIDEVGLYMNGRMTQGENIADNGGLKQSFRAYKKWVAIHGEEPALPGLNLTHDQLFFLNYAQIWCGSMRPEDALTKIRSSVHSPGIIRVIGPLSNSKDFAEAYKCPIGTKMNPINKCSVW</sequence>
<evidence type="ECO:0000256" key="9">
    <source>
        <dbReference type="SAM" id="MobiDB-lite"/>
    </source>
</evidence>
<feature type="domain" description="Peptidase M13 C-terminal" evidence="11">
    <location>
        <begin position="723"/>
        <end position="928"/>
    </location>
</feature>
<dbReference type="SUPFAM" id="SSF55486">
    <property type="entry name" value="Metalloproteases ('zincins'), catalytic domain"/>
    <property type="match status" value="1"/>
</dbReference>
<comment type="similarity">
    <text evidence="3">Belongs to the peptidase M13 family.</text>
</comment>
<dbReference type="GO" id="GO:0046872">
    <property type="term" value="F:metal ion binding"/>
    <property type="evidence" value="ECO:0007669"/>
    <property type="project" value="UniProtKB-KW"/>
</dbReference>
<dbReference type="GO" id="GO:0004222">
    <property type="term" value="F:metalloendopeptidase activity"/>
    <property type="evidence" value="ECO:0007669"/>
    <property type="project" value="InterPro"/>
</dbReference>
<dbReference type="EMBL" id="JADBJN010000001">
    <property type="protein sequence ID" value="KAG5682753.1"/>
    <property type="molecule type" value="Genomic_DNA"/>
</dbReference>
<evidence type="ECO:0000259" key="12">
    <source>
        <dbReference type="Pfam" id="PF05649"/>
    </source>
</evidence>
<keyword evidence="5" id="KW-0479">Metal-binding</keyword>
<feature type="transmembrane region" description="Helical" evidence="10">
    <location>
        <begin position="215"/>
        <end position="236"/>
    </location>
</feature>
<feature type="region of interest" description="Disordered" evidence="9">
    <location>
        <begin position="146"/>
        <end position="165"/>
    </location>
</feature>
<evidence type="ECO:0000256" key="1">
    <source>
        <dbReference type="ARBA" id="ARBA00001947"/>
    </source>
</evidence>
<accession>A0A9J6CKI7</accession>
<comment type="caution">
    <text evidence="13">The sequence shown here is derived from an EMBL/GenBank/DDBJ whole genome shotgun (WGS) entry which is preliminary data.</text>
</comment>
<dbReference type="CDD" id="cd08662">
    <property type="entry name" value="M13"/>
    <property type="match status" value="1"/>
</dbReference>
<feature type="compositionally biased region" description="Low complexity" evidence="9">
    <location>
        <begin position="148"/>
        <end position="159"/>
    </location>
</feature>
<dbReference type="InterPro" id="IPR008753">
    <property type="entry name" value="Peptidase_M13_N"/>
</dbReference>
<keyword evidence="7" id="KW-0862">Zinc</keyword>
<evidence type="ECO:0000313" key="13">
    <source>
        <dbReference type="EMBL" id="KAG5682753.1"/>
    </source>
</evidence>
<comment type="subcellular location">
    <subcellularLocation>
        <location evidence="2">Cell membrane</location>
        <topology evidence="2">Single-pass type II membrane protein</topology>
    </subcellularLocation>
</comment>
<keyword evidence="10" id="KW-1133">Transmembrane helix</keyword>
<name>A0A9J6CKI7_POLVA</name>
<dbReference type="GO" id="GO:0016485">
    <property type="term" value="P:protein processing"/>
    <property type="evidence" value="ECO:0007669"/>
    <property type="project" value="TreeGrafter"/>
</dbReference>
<proteinExistence type="inferred from homology"/>
<dbReference type="AlphaFoldDB" id="A0A9J6CKI7"/>
<comment type="cofactor">
    <cofactor evidence="1">
        <name>Zn(2+)</name>
        <dbReference type="ChEBI" id="CHEBI:29105"/>
    </cofactor>
</comment>
<evidence type="ECO:0000256" key="10">
    <source>
        <dbReference type="SAM" id="Phobius"/>
    </source>
</evidence>
<evidence type="ECO:0000256" key="5">
    <source>
        <dbReference type="ARBA" id="ARBA00022723"/>
    </source>
</evidence>
<dbReference type="OrthoDB" id="6475849at2759"/>
<dbReference type="PROSITE" id="PS51885">
    <property type="entry name" value="NEPRILYSIN"/>
    <property type="match status" value="1"/>
</dbReference>
<dbReference type="InterPro" id="IPR018497">
    <property type="entry name" value="Peptidase_M13_C"/>
</dbReference>
<evidence type="ECO:0000256" key="7">
    <source>
        <dbReference type="ARBA" id="ARBA00022833"/>
    </source>
</evidence>
<protein>
    <submittedName>
        <fullName evidence="13">Uncharacterized protein</fullName>
    </submittedName>
</protein>
<feature type="domain" description="Peptidase M13 N-terminal" evidence="12">
    <location>
        <begin position="277"/>
        <end position="664"/>
    </location>
</feature>
<evidence type="ECO:0000256" key="2">
    <source>
        <dbReference type="ARBA" id="ARBA00004401"/>
    </source>
</evidence>
<evidence type="ECO:0000256" key="6">
    <source>
        <dbReference type="ARBA" id="ARBA00022801"/>
    </source>
</evidence>
<dbReference type="Pfam" id="PF05649">
    <property type="entry name" value="Peptidase_M13_N"/>
    <property type="match status" value="1"/>
</dbReference>
<keyword evidence="14" id="KW-1185">Reference proteome</keyword>
<dbReference type="PRINTS" id="PR00786">
    <property type="entry name" value="NEPRILYSIN"/>
</dbReference>
<dbReference type="PANTHER" id="PTHR11733:SF241">
    <property type="entry name" value="GH26575P-RELATED"/>
    <property type="match status" value="1"/>
</dbReference>
<evidence type="ECO:0000256" key="4">
    <source>
        <dbReference type="ARBA" id="ARBA00022670"/>
    </source>
</evidence>
<keyword evidence="4" id="KW-0645">Protease</keyword>
<keyword evidence="10" id="KW-0472">Membrane</keyword>
<dbReference type="Gene3D" id="1.10.1380.10">
    <property type="entry name" value="Neutral endopeptidase , domain2"/>
    <property type="match status" value="1"/>
</dbReference>
<dbReference type="InterPro" id="IPR000718">
    <property type="entry name" value="Peptidase_M13"/>
</dbReference>
<dbReference type="Gene3D" id="3.40.390.10">
    <property type="entry name" value="Collagenase (Catalytic Domain)"/>
    <property type="match status" value="1"/>
</dbReference>
<keyword evidence="8" id="KW-0482">Metalloprotease</keyword>
<dbReference type="InterPro" id="IPR042089">
    <property type="entry name" value="Peptidase_M13_dom_2"/>
</dbReference>
<dbReference type="Proteomes" id="UP001107558">
    <property type="component" value="Chromosome 1"/>
</dbReference>
<keyword evidence="6" id="KW-0378">Hydrolase</keyword>
<evidence type="ECO:0000313" key="14">
    <source>
        <dbReference type="Proteomes" id="UP001107558"/>
    </source>
</evidence>